<dbReference type="AlphaFoldDB" id="A0A7M3M9Z5"/>
<comment type="caution">
    <text evidence="1">The sequence shown here is derived from an EMBL/GenBank/DDBJ whole genome shotgun (WGS) entry which is preliminary data.</text>
</comment>
<gene>
    <name evidence="1" type="ORF">DPQ33_19370</name>
</gene>
<protein>
    <submittedName>
        <fullName evidence="1">Glycine zipper family protein</fullName>
    </submittedName>
</protein>
<sequence>MKLIKTTLVISALIFSTSGIAIDK</sequence>
<evidence type="ECO:0000313" key="1">
    <source>
        <dbReference type="EMBL" id="TVM07008.1"/>
    </source>
</evidence>
<dbReference type="EMBL" id="QMIE01000199">
    <property type="protein sequence ID" value="TVM07008.1"/>
    <property type="molecule type" value="Genomic_DNA"/>
</dbReference>
<dbReference type="Proteomes" id="UP000448292">
    <property type="component" value="Unassembled WGS sequence"/>
</dbReference>
<accession>A0A7M3M9Z5</accession>
<keyword evidence="2" id="KW-1185">Reference proteome</keyword>
<reference evidence="1 2" key="1">
    <citation type="submission" date="2018-06" db="EMBL/GenBank/DDBJ databases">
        <title>Complete genome of Desulfovibrio indonesiensis P37SLT.</title>
        <authorList>
            <person name="Crispim J.S."/>
            <person name="Vidigal P.M.P."/>
            <person name="Silva L.C.F."/>
            <person name="Laguardia C.N."/>
            <person name="Araujo L.C."/>
            <person name="Dias R.S."/>
            <person name="Sousa M.P."/>
            <person name="Paula S.O."/>
            <person name="Silva C."/>
        </authorList>
    </citation>
    <scope>NUCLEOTIDE SEQUENCE [LARGE SCALE GENOMIC DNA]</scope>
    <source>
        <strain evidence="1 2">P37SLT</strain>
    </source>
</reference>
<organism evidence="1 2">
    <name type="scientific">Oceanidesulfovibrio indonesiensis</name>
    <dbReference type="NCBI Taxonomy" id="54767"/>
    <lineage>
        <taxon>Bacteria</taxon>
        <taxon>Pseudomonadati</taxon>
        <taxon>Thermodesulfobacteriota</taxon>
        <taxon>Desulfovibrionia</taxon>
        <taxon>Desulfovibrionales</taxon>
        <taxon>Desulfovibrionaceae</taxon>
        <taxon>Oceanidesulfovibrio</taxon>
    </lineage>
</organism>
<feature type="non-terminal residue" evidence="1">
    <location>
        <position position="24"/>
    </location>
</feature>
<evidence type="ECO:0000313" key="2">
    <source>
        <dbReference type="Proteomes" id="UP000448292"/>
    </source>
</evidence>
<name>A0A7M3M9Z5_9BACT</name>
<proteinExistence type="predicted"/>